<feature type="non-terminal residue" evidence="3">
    <location>
        <position position="1"/>
    </location>
</feature>
<evidence type="ECO:0000256" key="2">
    <source>
        <dbReference type="SAM" id="Phobius"/>
    </source>
</evidence>
<protein>
    <recommendedName>
        <fullName evidence="5">Integral membrane protein</fullName>
    </recommendedName>
</protein>
<sequence length="684" mass="76127">MPDVPEIIVEGEELQPWPPSTPRQRSLQPLPTPTPTEYPAELSWQTPSIRIRRASSSINTRTRQSRSDSVRSNEGRPVSAQFGASGDAAAAAAAATATDGMPSRPRPPLSRHSSYLLSQRTRPRAASGSNGLFYGQPERSVVEPEVVNRRRSHSDPQRVGLASIIRDTSQRRAGYLPDVQENSTQPGPPPPGGLSVPGRNDGAPAPRRRSSVMSIANSMLRFPQFSNSEAAAAATEDPDEQYNSEMVDVLDTIDPEVSMLATLTNVQNSLFIPDLGRYVNRRPTYTLSQPPPQPERPLPSIPSEEEETLEEAESRLGRTYTLTSLTSRLDEEHYAVLPHGERLQDWTAAEIAEVDDRVRHMLHSKKEKFKRGMRGFRAYVKKPLGFFVTIYATLITLFGLAWVLFLIGWINVGGRKDYIVNVIDNIMVALFAIMGDGLAPFRAVDTYHMIFIAHYHRLSWRLRRQRALPDLQNKNDLPTATPCDPDIDLDPESKTQILGNYSVLSPKQQKRLVHHQKRFSRSHTFYKPHETDTHYAFSVSLLITIVVLLDCHSMLQIALGTCTWAISYHVRPFALTTVILCCSITCNITAGVLISIGDHKTRKKDVLERMFRQDLTAQAIRKVEKKKTEDSRNNSMNLDRLATESTGRGSLGNGNANSPSGSSPEIARGSVKMIAGKDMAPDVQ</sequence>
<evidence type="ECO:0000256" key="1">
    <source>
        <dbReference type="SAM" id="MobiDB-lite"/>
    </source>
</evidence>
<comment type="caution">
    <text evidence="3">The sequence shown here is derived from an EMBL/GenBank/DDBJ whole genome shotgun (WGS) entry which is preliminary data.</text>
</comment>
<organism evidence="3 4">
    <name type="scientific">Scytalidium lignicola</name>
    <name type="common">Hyphomycete</name>
    <dbReference type="NCBI Taxonomy" id="5539"/>
    <lineage>
        <taxon>Eukaryota</taxon>
        <taxon>Fungi</taxon>
        <taxon>Dikarya</taxon>
        <taxon>Ascomycota</taxon>
        <taxon>Pezizomycotina</taxon>
        <taxon>Leotiomycetes</taxon>
        <taxon>Leotiomycetes incertae sedis</taxon>
        <taxon>Scytalidium</taxon>
    </lineage>
</organism>
<feature type="compositionally biased region" description="Low complexity" evidence="1">
    <location>
        <begin position="653"/>
        <end position="663"/>
    </location>
</feature>
<reference evidence="3 4" key="1">
    <citation type="submission" date="2018-05" db="EMBL/GenBank/DDBJ databases">
        <title>Draft genome sequence of Scytalidium lignicola DSM 105466, a ubiquitous saprotrophic fungus.</title>
        <authorList>
            <person name="Buettner E."/>
            <person name="Gebauer A.M."/>
            <person name="Hofrichter M."/>
            <person name="Liers C."/>
            <person name="Kellner H."/>
        </authorList>
    </citation>
    <scope>NUCLEOTIDE SEQUENCE [LARGE SCALE GENOMIC DNA]</scope>
    <source>
        <strain evidence="3 4">DSM 105466</strain>
    </source>
</reference>
<evidence type="ECO:0008006" key="5">
    <source>
        <dbReference type="Google" id="ProtNLM"/>
    </source>
</evidence>
<dbReference type="Pfam" id="PF11204">
    <property type="entry name" value="DUF2985"/>
    <property type="match status" value="1"/>
</dbReference>
<dbReference type="OrthoDB" id="3365211at2759"/>
<feature type="region of interest" description="Disordered" evidence="1">
    <location>
        <begin position="282"/>
        <end position="315"/>
    </location>
</feature>
<dbReference type="PANTHER" id="PTHR35872:SF2">
    <property type="entry name" value="INTEGRAL MEMBRANE PROTEIN (AFU_ORTHOLOGUE AFUA_5G07110)"/>
    <property type="match status" value="1"/>
</dbReference>
<evidence type="ECO:0000313" key="3">
    <source>
        <dbReference type="EMBL" id="RFU27867.1"/>
    </source>
</evidence>
<accession>A0A3E2H3K6</accession>
<name>A0A3E2H3K6_SCYLI</name>
<dbReference type="PANTHER" id="PTHR35872">
    <property type="entry name" value="INTEGRAL MEMBRANE PROTEIN (AFU_ORTHOLOGUE AFUA_5G07110)"/>
    <property type="match status" value="1"/>
</dbReference>
<keyword evidence="2" id="KW-0472">Membrane</keyword>
<feature type="transmembrane region" description="Helical" evidence="2">
    <location>
        <begin position="535"/>
        <end position="566"/>
    </location>
</feature>
<keyword evidence="2" id="KW-1133">Transmembrane helix</keyword>
<keyword evidence="2" id="KW-0812">Transmembrane</keyword>
<feature type="compositionally biased region" description="Polar residues" evidence="1">
    <location>
        <begin position="633"/>
        <end position="648"/>
    </location>
</feature>
<dbReference type="STRING" id="5539.A0A3E2H3K6"/>
<feature type="transmembrane region" description="Helical" evidence="2">
    <location>
        <begin position="572"/>
        <end position="594"/>
    </location>
</feature>
<dbReference type="Proteomes" id="UP000258309">
    <property type="component" value="Unassembled WGS sequence"/>
</dbReference>
<dbReference type="InterPro" id="IPR021369">
    <property type="entry name" value="DUF2985"/>
</dbReference>
<feature type="compositionally biased region" description="Low complexity" evidence="1">
    <location>
        <begin position="46"/>
        <end position="62"/>
    </location>
</feature>
<gene>
    <name evidence="3" type="ORF">B7463_g8466</name>
</gene>
<feature type="transmembrane region" description="Helical" evidence="2">
    <location>
        <begin position="384"/>
        <end position="412"/>
    </location>
</feature>
<dbReference type="EMBL" id="NCSJ02000186">
    <property type="protein sequence ID" value="RFU27867.1"/>
    <property type="molecule type" value="Genomic_DNA"/>
</dbReference>
<keyword evidence="4" id="KW-1185">Reference proteome</keyword>
<dbReference type="AlphaFoldDB" id="A0A3E2H3K6"/>
<feature type="compositionally biased region" description="Basic and acidic residues" evidence="1">
    <location>
        <begin position="140"/>
        <end position="156"/>
    </location>
</feature>
<evidence type="ECO:0000313" key="4">
    <source>
        <dbReference type="Proteomes" id="UP000258309"/>
    </source>
</evidence>
<feature type="compositionally biased region" description="Low complexity" evidence="1">
    <location>
        <begin position="88"/>
        <end position="98"/>
    </location>
</feature>
<feature type="region of interest" description="Disordered" evidence="1">
    <location>
        <begin position="622"/>
        <end position="684"/>
    </location>
</feature>
<feature type="region of interest" description="Disordered" evidence="1">
    <location>
        <begin position="11"/>
        <end position="210"/>
    </location>
</feature>
<feature type="compositionally biased region" description="Basic and acidic residues" evidence="1">
    <location>
        <begin position="65"/>
        <end position="74"/>
    </location>
</feature>
<feature type="non-terminal residue" evidence="3">
    <location>
        <position position="684"/>
    </location>
</feature>
<feature type="compositionally biased region" description="Pro residues" evidence="1">
    <location>
        <begin position="289"/>
        <end position="300"/>
    </location>
</feature>
<proteinExistence type="predicted"/>